<accession>A0ABY5L730</accession>
<dbReference type="CDD" id="cd13835">
    <property type="entry name" value="IHF_A"/>
    <property type="match status" value="1"/>
</dbReference>
<evidence type="ECO:0000256" key="3">
    <source>
        <dbReference type="ARBA" id="ARBA00022845"/>
    </source>
</evidence>
<keyword evidence="3 8" id="KW-0810">Translation regulation</keyword>
<dbReference type="PROSITE" id="PS00045">
    <property type="entry name" value="HISTONE_LIKE"/>
    <property type="match status" value="1"/>
</dbReference>
<sequence>MDSGGTLTRADLADALHREVGLSRTDSSKMVEDILDHMCDALTKGENVKISGFGSFILRDKGERVGRNPKTGVEVPIAPRRVLTFRASQMMRERIVAGS</sequence>
<evidence type="ECO:0000256" key="7">
    <source>
        <dbReference type="ARBA" id="ARBA00023172"/>
    </source>
</evidence>
<dbReference type="PRINTS" id="PR01727">
    <property type="entry name" value="DNABINDINGHU"/>
</dbReference>
<dbReference type="InterPro" id="IPR010992">
    <property type="entry name" value="IHF-like_DNA-bd_dom_sf"/>
</dbReference>
<dbReference type="HAMAP" id="MF_00380">
    <property type="entry name" value="IHF_alpha"/>
    <property type="match status" value="1"/>
</dbReference>
<dbReference type="NCBIfam" id="TIGR00987">
    <property type="entry name" value="himA"/>
    <property type="match status" value="1"/>
</dbReference>
<dbReference type="Pfam" id="PF00216">
    <property type="entry name" value="Bac_DNA_binding"/>
    <property type="match status" value="1"/>
</dbReference>
<evidence type="ECO:0000313" key="11">
    <source>
        <dbReference type="EMBL" id="UUL81966.1"/>
    </source>
</evidence>
<keyword evidence="5 8" id="KW-0238">DNA-binding</keyword>
<evidence type="ECO:0000256" key="8">
    <source>
        <dbReference type="HAMAP-Rule" id="MF_00380"/>
    </source>
</evidence>
<evidence type="ECO:0000256" key="9">
    <source>
        <dbReference type="RuleBase" id="RU003939"/>
    </source>
</evidence>
<proteinExistence type="inferred from homology"/>
<dbReference type="InterPro" id="IPR020816">
    <property type="entry name" value="Histone-like_DNA-bd_CS"/>
</dbReference>
<evidence type="ECO:0000256" key="4">
    <source>
        <dbReference type="ARBA" id="ARBA00023015"/>
    </source>
</evidence>
<evidence type="ECO:0000256" key="10">
    <source>
        <dbReference type="RuleBase" id="RU004485"/>
    </source>
</evidence>
<dbReference type="SUPFAM" id="SSF47729">
    <property type="entry name" value="IHF-like DNA-binding proteins"/>
    <property type="match status" value="1"/>
</dbReference>
<dbReference type="InterPro" id="IPR005684">
    <property type="entry name" value="IHF_alpha"/>
</dbReference>
<comment type="subunit">
    <text evidence="8 10">Heterodimer of an alpha and a beta chain.</text>
</comment>
<dbReference type="PANTHER" id="PTHR33175">
    <property type="entry name" value="DNA-BINDING PROTEIN HU"/>
    <property type="match status" value="1"/>
</dbReference>
<dbReference type="RefSeq" id="WP_256505720.1">
    <property type="nucleotide sequence ID" value="NZ_CP101740.1"/>
</dbReference>
<evidence type="ECO:0000313" key="12">
    <source>
        <dbReference type="Proteomes" id="UP001058533"/>
    </source>
</evidence>
<comment type="similarity">
    <text evidence="1 8 9">Belongs to the bacterial histone-like protein family.</text>
</comment>
<evidence type="ECO:0000256" key="1">
    <source>
        <dbReference type="ARBA" id="ARBA00010529"/>
    </source>
</evidence>
<keyword evidence="12" id="KW-1185">Reference proteome</keyword>
<organism evidence="11 12">
    <name type="scientific">Sphingomonas qomolangmaensis</name>
    <dbReference type="NCBI Taxonomy" id="2918765"/>
    <lineage>
        <taxon>Bacteria</taxon>
        <taxon>Pseudomonadati</taxon>
        <taxon>Pseudomonadota</taxon>
        <taxon>Alphaproteobacteria</taxon>
        <taxon>Sphingomonadales</taxon>
        <taxon>Sphingomonadaceae</taxon>
        <taxon>Sphingomonas</taxon>
    </lineage>
</organism>
<keyword evidence="7 8" id="KW-0233">DNA recombination</keyword>
<evidence type="ECO:0000256" key="5">
    <source>
        <dbReference type="ARBA" id="ARBA00023125"/>
    </source>
</evidence>
<reference evidence="11" key="1">
    <citation type="submission" date="2022-07" db="EMBL/GenBank/DDBJ databases">
        <title>Sphingomonas sp. nov., a novel bacterium isolated from the north slope of the Mount Everest.</title>
        <authorList>
            <person name="Cui X."/>
            <person name="Liu Y."/>
        </authorList>
    </citation>
    <scope>NUCLEOTIDE SEQUENCE</scope>
    <source>
        <strain evidence="11">S5-59</strain>
    </source>
</reference>
<dbReference type="PANTHER" id="PTHR33175:SF2">
    <property type="entry name" value="INTEGRATION HOST FACTOR SUBUNIT ALPHA"/>
    <property type="match status" value="1"/>
</dbReference>
<dbReference type="Proteomes" id="UP001058533">
    <property type="component" value="Chromosome"/>
</dbReference>
<protein>
    <recommendedName>
        <fullName evidence="2 8">Integration host factor subunit alpha</fullName>
        <shortName evidence="8">IHF-alpha</shortName>
    </recommendedName>
</protein>
<keyword evidence="6 8" id="KW-0804">Transcription</keyword>
<dbReference type="Gene3D" id="4.10.520.10">
    <property type="entry name" value="IHF-like DNA-binding proteins"/>
    <property type="match status" value="1"/>
</dbReference>
<keyword evidence="4 8" id="KW-0805">Transcription regulation</keyword>
<dbReference type="SMART" id="SM00411">
    <property type="entry name" value="BHL"/>
    <property type="match status" value="1"/>
</dbReference>
<dbReference type="EMBL" id="CP101740">
    <property type="protein sequence ID" value="UUL81966.1"/>
    <property type="molecule type" value="Genomic_DNA"/>
</dbReference>
<evidence type="ECO:0000256" key="6">
    <source>
        <dbReference type="ARBA" id="ARBA00023163"/>
    </source>
</evidence>
<comment type="function">
    <text evidence="8 10">This protein is one of the two subunits of integration host factor, a specific DNA-binding protein that functions in genetic recombination as well as in transcriptional and translational control.</text>
</comment>
<gene>
    <name evidence="8" type="primary">ihfA</name>
    <name evidence="8" type="synonym">himA</name>
    <name evidence="11" type="ORF">NMP03_12330</name>
</gene>
<name>A0ABY5L730_9SPHN</name>
<evidence type="ECO:0000256" key="2">
    <source>
        <dbReference type="ARBA" id="ARBA00018329"/>
    </source>
</evidence>
<dbReference type="NCBIfam" id="NF001401">
    <property type="entry name" value="PRK00285.1"/>
    <property type="match status" value="1"/>
</dbReference>
<dbReference type="InterPro" id="IPR000119">
    <property type="entry name" value="Hist_DNA-bd"/>
</dbReference>